<evidence type="ECO:0000256" key="4">
    <source>
        <dbReference type="ARBA" id="ARBA00023242"/>
    </source>
</evidence>
<dbReference type="GO" id="GO:0003677">
    <property type="term" value="F:DNA binding"/>
    <property type="evidence" value="ECO:0007669"/>
    <property type="project" value="UniProtKB-KW"/>
</dbReference>
<evidence type="ECO:0000313" key="7">
    <source>
        <dbReference type="EMBL" id="KAE9388533.1"/>
    </source>
</evidence>
<organism evidence="7 8">
    <name type="scientific">Gymnopus androsaceus JB14</name>
    <dbReference type="NCBI Taxonomy" id="1447944"/>
    <lineage>
        <taxon>Eukaryota</taxon>
        <taxon>Fungi</taxon>
        <taxon>Dikarya</taxon>
        <taxon>Basidiomycota</taxon>
        <taxon>Agaricomycotina</taxon>
        <taxon>Agaricomycetes</taxon>
        <taxon>Agaricomycetidae</taxon>
        <taxon>Agaricales</taxon>
        <taxon>Marasmiineae</taxon>
        <taxon>Omphalotaceae</taxon>
        <taxon>Gymnopus</taxon>
    </lineage>
</organism>
<dbReference type="OrthoDB" id="3121274at2759"/>
<dbReference type="GO" id="GO:0008270">
    <property type="term" value="F:zinc ion binding"/>
    <property type="evidence" value="ECO:0007669"/>
    <property type="project" value="InterPro"/>
</dbReference>
<dbReference type="InterPro" id="IPR001138">
    <property type="entry name" value="Zn2Cys6_DnaBD"/>
</dbReference>
<comment type="subcellular location">
    <subcellularLocation>
        <location evidence="1">Nucleus</location>
    </subcellularLocation>
</comment>
<protein>
    <recommendedName>
        <fullName evidence="6">Zn(2)-C6 fungal-type domain-containing protein</fullName>
    </recommendedName>
</protein>
<dbReference type="GO" id="GO:0005634">
    <property type="term" value="C:nucleus"/>
    <property type="evidence" value="ECO:0007669"/>
    <property type="project" value="UniProtKB-SubCell"/>
</dbReference>
<dbReference type="PROSITE" id="PS50048">
    <property type="entry name" value="ZN2_CY6_FUNGAL_2"/>
    <property type="match status" value="1"/>
</dbReference>
<feature type="compositionally biased region" description="Low complexity" evidence="5">
    <location>
        <begin position="154"/>
        <end position="172"/>
    </location>
</feature>
<proteinExistence type="predicted"/>
<dbReference type="Gene3D" id="4.10.240.10">
    <property type="entry name" value="Zn(2)-C6 fungal-type DNA-binding domain"/>
    <property type="match status" value="1"/>
</dbReference>
<dbReference type="PANTHER" id="PTHR46910:SF3">
    <property type="entry name" value="HALOTOLERANCE PROTEIN 9-RELATED"/>
    <property type="match status" value="1"/>
</dbReference>
<dbReference type="EMBL" id="ML769739">
    <property type="protein sequence ID" value="KAE9388533.1"/>
    <property type="molecule type" value="Genomic_DNA"/>
</dbReference>
<name>A0A6A4GT03_9AGAR</name>
<accession>A0A6A4GT03</accession>
<dbReference type="AlphaFoldDB" id="A0A6A4GT03"/>
<keyword evidence="8" id="KW-1185">Reference proteome</keyword>
<evidence type="ECO:0000256" key="5">
    <source>
        <dbReference type="SAM" id="MobiDB-lite"/>
    </source>
</evidence>
<sequence>MSDVEYSQDQEVRKKRRNADSCDSCKKKKIKCKPTSVFGPNSQTLLDALAGDSATRPGNVCSSCLAYKTECTHISASAKKKHGPPKGMPRGQRTIPSIVNSILSTSNPYEPPTDSVAVKGLLVDLAEHIKSLDAEISGLQSSSCGPASETTANTQLTFSSSSPPPTSSLTPGSYLDDINAVENLTEGFKTLSVDHPKDRHFGGQSSYMLLKLVIDIKKEYNEEDPPNTFDPVPIETETTVKSDYKRPEFWTVHPWQILPTKDSSPFIFPDSDLLDSLVSLYFTHINAS</sequence>
<evidence type="ECO:0000256" key="1">
    <source>
        <dbReference type="ARBA" id="ARBA00004123"/>
    </source>
</evidence>
<dbReference type="PANTHER" id="PTHR46910">
    <property type="entry name" value="TRANSCRIPTION FACTOR PDR1"/>
    <property type="match status" value="1"/>
</dbReference>
<keyword evidence="2" id="KW-0479">Metal-binding</keyword>
<evidence type="ECO:0000259" key="6">
    <source>
        <dbReference type="PROSITE" id="PS50048"/>
    </source>
</evidence>
<evidence type="ECO:0000256" key="3">
    <source>
        <dbReference type="ARBA" id="ARBA00023125"/>
    </source>
</evidence>
<dbReference type="Proteomes" id="UP000799118">
    <property type="component" value="Unassembled WGS sequence"/>
</dbReference>
<evidence type="ECO:0000313" key="8">
    <source>
        <dbReference type="Proteomes" id="UP000799118"/>
    </source>
</evidence>
<dbReference type="GO" id="GO:0000981">
    <property type="term" value="F:DNA-binding transcription factor activity, RNA polymerase II-specific"/>
    <property type="evidence" value="ECO:0007669"/>
    <property type="project" value="InterPro"/>
</dbReference>
<feature type="domain" description="Zn(2)-C6 fungal-type" evidence="6">
    <location>
        <begin position="21"/>
        <end position="73"/>
    </location>
</feature>
<feature type="region of interest" description="Disordered" evidence="5">
    <location>
        <begin position="1"/>
        <end position="22"/>
    </location>
</feature>
<keyword evidence="3" id="KW-0238">DNA-binding</keyword>
<dbReference type="SUPFAM" id="SSF57701">
    <property type="entry name" value="Zn2/Cys6 DNA-binding domain"/>
    <property type="match status" value="1"/>
</dbReference>
<feature type="region of interest" description="Disordered" evidence="5">
    <location>
        <begin position="140"/>
        <end position="172"/>
    </location>
</feature>
<keyword evidence="4" id="KW-0539">Nucleus</keyword>
<gene>
    <name evidence="7" type="ORF">BT96DRAFT_1004110</name>
</gene>
<reference evidence="7" key="1">
    <citation type="journal article" date="2019" name="Environ. Microbiol.">
        <title>Fungal ecological strategies reflected in gene transcription - a case study of two litter decomposers.</title>
        <authorList>
            <person name="Barbi F."/>
            <person name="Kohler A."/>
            <person name="Barry K."/>
            <person name="Baskaran P."/>
            <person name="Daum C."/>
            <person name="Fauchery L."/>
            <person name="Ihrmark K."/>
            <person name="Kuo A."/>
            <person name="LaButti K."/>
            <person name="Lipzen A."/>
            <person name="Morin E."/>
            <person name="Grigoriev I.V."/>
            <person name="Henrissat B."/>
            <person name="Lindahl B."/>
            <person name="Martin F."/>
        </authorList>
    </citation>
    <scope>NUCLEOTIDE SEQUENCE</scope>
    <source>
        <strain evidence="7">JB14</strain>
    </source>
</reference>
<dbReference type="InterPro" id="IPR050987">
    <property type="entry name" value="AtrR-like"/>
</dbReference>
<evidence type="ECO:0000256" key="2">
    <source>
        <dbReference type="ARBA" id="ARBA00022723"/>
    </source>
</evidence>
<dbReference type="InterPro" id="IPR036864">
    <property type="entry name" value="Zn2-C6_fun-type_DNA-bd_sf"/>
</dbReference>
<feature type="compositionally biased region" description="Polar residues" evidence="5">
    <location>
        <begin position="140"/>
        <end position="153"/>
    </location>
</feature>